<dbReference type="AlphaFoldDB" id="A0A0C3NJA6"/>
<accession>A0A0C3NJA6</accession>
<dbReference type="EMBL" id="KN831991">
    <property type="protein sequence ID" value="KIO01070.1"/>
    <property type="molecule type" value="Genomic_DNA"/>
</dbReference>
<reference evidence="1 2" key="1">
    <citation type="submission" date="2014-04" db="EMBL/GenBank/DDBJ databases">
        <authorList>
            <consortium name="DOE Joint Genome Institute"/>
            <person name="Kuo A."/>
            <person name="Kohler A."/>
            <person name="Costa M.D."/>
            <person name="Nagy L.G."/>
            <person name="Floudas D."/>
            <person name="Copeland A."/>
            <person name="Barry K.W."/>
            <person name="Cichocki N."/>
            <person name="Veneault-Fourrey C."/>
            <person name="LaButti K."/>
            <person name="Lindquist E.A."/>
            <person name="Lipzen A."/>
            <person name="Lundell T."/>
            <person name="Morin E."/>
            <person name="Murat C."/>
            <person name="Sun H."/>
            <person name="Tunlid A."/>
            <person name="Henrissat B."/>
            <person name="Grigoriev I.V."/>
            <person name="Hibbett D.S."/>
            <person name="Martin F."/>
            <person name="Nordberg H.P."/>
            <person name="Cantor M.N."/>
            <person name="Hua S.X."/>
        </authorList>
    </citation>
    <scope>NUCLEOTIDE SEQUENCE [LARGE SCALE GENOMIC DNA]</scope>
    <source>
        <strain evidence="1 2">Marx 270</strain>
    </source>
</reference>
<name>A0A0C3NJA6_PISTI</name>
<organism evidence="1 2">
    <name type="scientific">Pisolithus tinctorius Marx 270</name>
    <dbReference type="NCBI Taxonomy" id="870435"/>
    <lineage>
        <taxon>Eukaryota</taxon>
        <taxon>Fungi</taxon>
        <taxon>Dikarya</taxon>
        <taxon>Basidiomycota</taxon>
        <taxon>Agaricomycotina</taxon>
        <taxon>Agaricomycetes</taxon>
        <taxon>Agaricomycetidae</taxon>
        <taxon>Boletales</taxon>
        <taxon>Sclerodermatineae</taxon>
        <taxon>Pisolithaceae</taxon>
        <taxon>Pisolithus</taxon>
    </lineage>
</organism>
<reference evidence="2" key="2">
    <citation type="submission" date="2015-01" db="EMBL/GenBank/DDBJ databases">
        <title>Evolutionary Origins and Diversification of the Mycorrhizal Mutualists.</title>
        <authorList>
            <consortium name="DOE Joint Genome Institute"/>
            <consortium name="Mycorrhizal Genomics Consortium"/>
            <person name="Kohler A."/>
            <person name="Kuo A."/>
            <person name="Nagy L.G."/>
            <person name="Floudas D."/>
            <person name="Copeland A."/>
            <person name="Barry K.W."/>
            <person name="Cichocki N."/>
            <person name="Veneault-Fourrey C."/>
            <person name="LaButti K."/>
            <person name="Lindquist E.A."/>
            <person name="Lipzen A."/>
            <person name="Lundell T."/>
            <person name="Morin E."/>
            <person name="Murat C."/>
            <person name="Riley R."/>
            <person name="Ohm R."/>
            <person name="Sun H."/>
            <person name="Tunlid A."/>
            <person name="Henrissat B."/>
            <person name="Grigoriev I.V."/>
            <person name="Hibbett D.S."/>
            <person name="Martin F."/>
        </authorList>
    </citation>
    <scope>NUCLEOTIDE SEQUENCE [LARGE SCALE GENOMIC DNA]</scope>
    <source>
        <strain evidence="2">Marx 270</strain>
    </source>
</reference>
<gene>
    <name evidence="1" type="ORF">M404DRAFT_1003361</name>
</gene>
<keyword evidence="2" id="KW-1185">Reference proteome</keyword>
<sequence length="62" mass="6956">MSEENVVRPRVSERWWYLPSTAGYTALTCLPNATSYTVGDSTVSRVEFAGFKHIWCPPPGHV</sequence>
<evidence type="ECO:0000313" key="1">
    <source>
        <dbReference type="EMBL" id="KIO01070.1"/>
    </source>
</evidence>
<dbReference type="Proteomes" id="UP000054217">
    <property type="component" value="Unassembled WGS sequence"/>
</dbReference>
<dbReference type="HOGENOM" id="CLU_2905121_0_0_1"/>
<evidence type="ECO:0000313" key="2">
    <source>
        <dbReference type="Proteomes" id="UP000054217"/>
    </source>
</evidence>
<protein>
    <submittedName>
        <fullName evidence="1">Uncharacterized protein</fullName>
    </submittedName>
</protein>
<proteinExistence type="predicted"/>
<dbReference type="InParanoid" id="A0A0C3NJA6"/>